<evidence type="ECO:0000313" key="6">
    <source>
        <dbReference type="EMBL" id="CAK0781708.1"/>
    </source>
</evidence>
<keyword evidence="4" id="KW-0687">Ribonucleoprotein</keyword>
<evidence type="ECO:0000313" key="7">
    <source>
        <dbReference type="Proteomes" id="UP001314263"/>
    </source>
</evidence>
<dbReference type="GO" id="GO:0005786">
    <property type="term" value="C:signal recognition particle, endoplasmic reticulum targeting"/>
    <property type="evidence" value="ECO:0007669"/>
    <property type="project" value="UniProtKB-KW"/>
</dbReference>
<dbReference type="PANTHER" id="PTHR17453:SF0">
    <property type="entry name" value="SIGNAL RECOGNITION PARTICLE 19 KDA PROTEIN"/>
    <property type="match status" value="1"/>
</dbReference>
<evidence type="ECO:0000256" key="4">
    <source>
        <dbReference type="ARBA" id="ARBA00023274"/>
    </source>
</evidence>
<evidence type="ECO:0000256" key="2">
    <source>
        <dbReference type="ARBA" id="ARBA00022490"/>
    </source>
</evidence>
<feature type="region of interest" description="Disordered" evidence="5">
    <location>
        <begin position="104"/>
        <end position="145"/>
    </location>
</feature>
<dbReference type="GO" id="GO:0008312">
    <property type="term" value="F:7S RNA binding"/>
    <property type="evidence" value="ECO:0007669"/>
    <property type="project" value="InterPro"/>
</dbReference>
<feature type="compositionally biased region" description="Basic and acidic residues" evidence="5">
    <location>
        <begin position="104"/>
        <end position="118"/>
    </location>
</feature>
<gene>
    <name evidence="6" type="ORF">CVIRNUC_005451</name>
</gene>
<name>A0AAV1I546_9CHLO</name>
<dbReference type="AlphaFoldDB" id="A0AAV1I546"/>
<reference evidence="6 7" key="1">
    <citation type="submission" date="2023-10" db="EMBL/GenBank/DDBJ databases">
        <authorList>
            <person name="Maclean D."/>
            <person name="Macfadyen A."/>
        </authorList>
    </citation>
    <scope>NUCLEOTIDE SEQUENCE [LARGE SCALE GENOMIC DNA]</scope>
</reference>
<evidence type="ECO:0000256" key="3">
    <source>
        <dbReference type="ARBA" id="ARBA00023135"/>
    </source>
</evidence>
<dbReference type="EMBL" id="CAUYUE010000006">
    <property type="protein sequence ID" value="CAK0781708.1"/>
    <property type="molecule type" value="Genomic_DNA"/>
</dbReference>
<dbReference type="InterPro" id="IPR036521">
    <property type="entry name" value="SRP19-like_sf"/>
</dbReference>
<evidence type="ECO:0008006" key="8">
    <source>
        <dbReference type="Google" id="ProtNLM"/>
    </source>
</evidence>
<dbReference type="Pfam" id="PF01922">
    <property type="entry name" value="SRP19"/>
    <property type="match status" value="1"/>
</dbReference>
<dbReference type="Gene3D" id="3.30.56.30">
    <property type="entry name" value="Signal recognition particle, SRP19-like subunit"/>
    <property type="match status" value="1"/>
</dbReference>
<evidence type="ECO:0000256" key="5">
    <source>
        <dbReference type="SAM" id="MobiDB-lite"/>
    </source>
</evidence>
<feature type="compositionally biased region" description="Low complexity" evidence="5">
    <location>
        <begin position="119"/>
        <end position="138"/>
    </location>
</feature>
<keyword evidence="2" id="KW-0963">Cytoplasm</keyword>
<comment type="subcellular location">
    <subcellularLocation>
        <location evidence="1">Cytoplasm</location>
    </subcellularLocation>
</comment>
<proteinExistence type="predicted"/>
<dbReference type="SUPFAM" id="SSF69695">
    <property type="entry name" value="SRP19"/>
    <property type="match status" value="1"/>
</dbReference>
<dbReference type="Proteomes" id="UP001314263">
    <property type="component" value="Unassembled WGS sequence"/>
</dbReference>
<accession>A0AAV1I546</accession>
<keyword evidence="7" id="KW-1185">Reference proteome</keyword>
<sequence length="145" mass="16325">MEHDKRVIIYPAYIDVKKTVAQGRRIAKSKACEHPTSMEIVDCCNMGLKLRAELEHKHYCRDSPFFCFGRVRVRLFEDDGKPANSEIPDRKALFEKVAELCPRHPGRSEKAKKVRELQAKQQAAASGSVAASSKPSGKSGKKKRK</sequence>
<dbReference type="PANTHER" id="PTHR17453">
    <property type="entry name" value="SIGNAL RECOGNITION PARTICLE 19 KD PROTEIN"/>
    <property type="match status" value="1"/>
</dbReference>
<protein>
    <recommendedName>
        <fullName evidence="8">Signal recognition particle 19 kDa protein</fullName>
    </recommendedName>
</protein>
<comment type="caution">
    <text evidence="6">The sequence shown here is derived from an EMBL/GenBank/DDBJ whole genome shotgun (WGS) entry which is preliminary data.</text>
</comment>
<keyword evidence="3" id="KW-0733">Signal recognition particle</keyword>
<dbReference type="GO" id="GO:0006617">
    <property type="term" value="P:SRP-dependent cotranslational protein targeting to membrane, signal sequence recognition"/>
    <property type="evidence" value="ECO:0007669"/>
    <property type="project" value="TreeGrafter"/>
</dbReference>
<organism evidence="6 7">
    <name type="scientific">Coccomyxa viridis</name>
    <dbReference type="NCBI Taxonomy" id="1274662"/>
    <lineage>
        <taxon>Eukaryota</taxon>
        <taxon>Viridiplantae</taxon>
        <taxon>Chlorophyta</taxon>
        <taxon>core chlorophytes</taxon>
        <taxon>Trebouxiophyceae</taxon>
        <taxon>Trebouxiophyceae incertae sedis</taxon>
        <taxon>Coccomyxaceae</taxon>
        <taxon>Coccomyxa</taxon>
    </lineage>
</organism>
<dbReference type="InterPro" id="IPR002778">
    <property type="entry name" value="Signal_recog_particle_SRP19"/>
</dbReference>
<evidence type="ECO:0000256" key="1">
    <source>
        <dbReference type="ARBA" id="ARBA00004496"/>
    </source>
</evidence>